<reference evidence="1" key="1">
    <citation type="submission" date="2023-04" db="EMBL/GenBank/DDBJ databases">
        <title>A chromosome-level genome assembly of the parasitoid wasp Eretmocerus hayati.</title>
        <authorList>
            <person name="Zhong Y."/>
            <person name="Liu S."/>
            <person name="Liu Y."/>
        </authorList>
    </citation>
    <scope>NUCLEOTIDE SEQUENCE</scope>
    <source>
        <strain evidence="1">ZJU_SS_LIU_2023</strain>
    </source>
</reference>
<organism evidence="1 2">
    <name type="scientific">Eretmocerus hayati</name>
    <dbReference type="NCBI Taxonomy" id="131215"/>
    <lineage>
        <taxon>Eukaryota</taxon>
        <taxon>Metazoa</taxon>
        <taxon>Ecdysozoa</taxon>
        <taxon>Arthropoda</taxon>
        <taxon>Hexapoda</taxon>
        <taxon>Insecta</taxon>
        <taxon>Pterygota</taxon>
        <taxon>Neoptera</taxon>
        <taxon>Endopterygota</taxon>
        <taxon>Hymenoptera</taxon>
        <taxon>Apocrita</taxon>
        <taxon>Proctotrupomorpha</taxon>
        <taxon>Chalcidoidea</taxon>
        <taxon>Aphelinidae</taxon>
        <taxon>Aphelininae</taxon>
        <taxon>Eretmocerus</taxon>
    </lineage>
</organism>
<accession>A0ACC2PQG2</accession>
<protein>
    <submittedName>
        <fullName evidence="1">Uncharacterized protein</fullName>
    </submittedName>
</protein>
<evidence type="ECO:0000313" key="1">
    <source>
        <dbReference type="EMBL" id="KAJ8685258.1"/>
    </source>
</evidence>
<dbReference type="Proteomes" id="UP001239111">
    <property type="component" value="Chromosome 1"/>
</dbReference>
<keyword evidence="2" id="KW-1185">Reference proteome</keyword>
<dbReference type="EMBL" id="CM056741">
    <property type="protein sequence ID" value="KAJ8685258.1"/>
    <property type="molecule type" value="Genomic_DNA"/>
</dbReference>
<comment type="caution">
    <text evidence="1">The sequence shown here is derived from an EMBL/GenBank/DDBJ whole genome shotgun (WGS) entry which is preliminary data.</text>
</comment>
<proteinExistence type="predicted"/>
<evidence type="ECO:0000313" key="2">
    <source>
        <dbReference type="Proteomes" id="UP001239111"/>
    </source>
</evidence>
<gene>
    <name evidence="1" type="ORF">QAD02_021051</name>
</gene>
<sequence length="283" mass="30490">MNVRSANTVGRLTCVVCTNSVKRDETSKLCTSCANLTHVECVPSTTLAELCFKCPRCNVSELALAQISKDIAVIPADRPSVSSSSSSQYDRASSAVSLQFPIPSFPPPFASVIIGTSSAGASSTPKRLASPPSPTIARDAKQHCPSSSLSELCESSSSVESQINLGSKANNFTRQDGAPAYFTKFIENFDERMDNVDLKINALDTSMAARITQIDNRVDIVQNTVEKLTKRSVLVDNAEILISGLPRNTQLSHAEIATKLFSALGVPHFTHFIINLRVWNGPD</sequence>
<name>A0ACC2PQG2_9HYME</name>